<dbReference type="PROSITE" id="PS50089">
    <property type="entry name" value="ZF_RING_2"/>
    <property type="match status" value="1"/>
</dbReference>
<sequence length="829" mass="94472">MASFQLEIAPSSEFGCIMRNHHSRQNHCNTGDSTSFPENLKDLVHSCISSDPRNSNSADPNDNVNNVVNLTDLWVHKPQYLTNINEKTPKKRGSNKTTDNWDKARKKVFPKEGKYDNKVGFVGKPLEAPRVVSSLVKKWRDFEAESKPLASGDNNNNINNNSNDSSSCPTRTNSGVTLLQESISFVDIPPTWSRDCDSSSNEDESPTNDNDSFKDWESDRRVVSAPPSVRGRDSDATESERVRVIDIIKKLTSSGGDDNQDREHMSNVAVNEAPPLTRVNKSCTEHGSSNCAVVQSPRISIRGRQALNDLIVQIERERARELEGLMERKAVSKFQQKGRIQAMLKLKFLRREANMKDAPRGNSSCITPESSRSTKSSILHLREKFKEVVQKGLADSKATIEEASCDKNIELETVSTPNPEKESHHEETSDELYQNKKEATKNASKQIDEIGTITQSHQTGSSIDEEPLKNLSCEVRCDDGFTESVDTVKFICKREDVFNNSNKHKNMSEWRRDWEENDWSWVSDCSHDDANSRWDQLQFDFQQDDDLQQRVEEMCQDWINDVSRPRSQWEDLRQARYQEMLDPFFNNGDLQQLLERKSVSNFLSGESRDKIDQLMISRSQKQPTIISNGIEQTQEHEMEIVEDKIEEAVKSATEGKLNQEDEENIDSINNNQIRQHNSECEINDESYHIASTSLSQGQSPNIIFPQANEMNFVDELMGHMHQLHQEISEIRRAIISCIDMQMKLHHSIKDEVASAFNNLGKQNGRTLSKTNYCSVCHEITINSLLYRCGHMCTCFKCAQELQHANEKCPICRAPIMDVVFVNPSMREVL</sequence>
<keyword evidence="1" id="KW-0862">Zinc</keyword>
<gene>
    <name evidence="4" type="ORF">CEPIT_LOCUS39020</name>
</gene>
<dbReference type="EMBL" id="CAMAPF010001029">
    <property type="protein sequence ID" value="CAH9141303.1"/>
    <property type="molecule type" value="Genomic_DNA"/>
</dbReference>
<keyword evidence="1" id="KW-0479">Metal-binding</keyword>
<comment type="caution">
    <text evidence="4">The sequence shown here is derived from an EMBL/GenBank/DDBJ whole genome shotgun (WGS) entry which is preliminary data.</text>
</comment>
<feature type="domain" description="RING-type" evidence="3">
    <location>
        <begin position="773"/>
        <end position="812"/>
    </location>
</feature>
<reference evidence="4" key="1">
    <citation type="submission" date="2022-07" db="EMBL/GenBank/DDBJ databases">
        <authorList>
            <person name="Macas J."/>
            <person name="Novak P."/>
            <person name="Neumann P."/>
        </authorList>
    </citation>
    <scope>NUCLEOTIDE SEQUENCE</scope>
</reference>
<dbReference type="GO" id="GO:0008270">
    <property type="term" value="F:zinc ion binding"/>
    <property type="evidence" value="ECO:0007669"/>
    <property type="project" value="UniProtKB-KW"/>
</dbReference>
<dbReference type="InterPro" id="IPR013083">
    <property type="entry name" value="Znf_RING/FYVE/PHD"/>
</dbReference>
<keyword evidence="5" id="KW-1185">Reference proteome</keyword>
<evidence type="ECO:0000313" key="4">
    <source>
        <dbReference type="EMBL" id="CAH9141303.1"/>
    </source>
</evidence>
<name>A0AAV0G151_9ASTE</name>
<feature type="region of interest" description="Disordered" evidence="2">
    <location>
        <begin position="409"/>
        <end position="432"/>
    </location>
</feature>
<feature type="region of interest" description="Disordered" evidence="2">
    <location>
        <begin position="189"/>
        <end position="238"/>
    </location>
</feature>
<evidence type="ECO:0000256" key="1">
    <source>
        <dbReference type="PROSITE-ProRule" id="PRU00175"/>
    </source>
</evidence>
<evidence type="ECO:0000259" key="3">
    <source>
        <dbReference type="PROSITE" id="PS50089"/>
    </source>
</evidence>
<dbReference type="PANTHER" id="PTHR47820:SF3">
    <property type="entry name" value="OS07G0499800 PROTEIN"/>
    <property type="match status" value="1"/>
</dbReference>
<feature type="compositionally biased region" description="Basic and acidic residues" evidence="2">
    <location>
        <begin position="211"/>
        <end position="222"/>
    </location>
</feature>
<feature type="region of interest" description="Disordered" evidence="2">
    <location>
        <begin position="147"/>
        <end position="173"/>
    </location>
</feature>
<feature type="compositionally biased region" description="Low complexity" evidence="2">
    <location>
        <begin position="153"/>
        <end position="167"/>
    </location>
</feature>
<dbReference type="CDD" id="cd16647">
    <property type="entry name" value="mRING-HC-C3HC5_NEU1"/>
    <property type="match status" value="1"/>
</dbReference>
<dbReference type="PANTHER" id="PTHR47820">
    <property type="entry name" value="BNAC05G24000D PROTEIN"/>
    <property type="match status" value="1"/>
</dbReference>
<dbReference type="Proteomes" id="UP001152523">
    <property type="component" value="Unassembled WGS sequence"/>
</dbReference>
<dbReference type="SUPFAM" id="SSF57850">
    <property type="entry name" value="RING/U-box"/>
    <property type="match status" value="1"/>
</dbReference>
<feature type="region of interest" description="Disordered" evidence="2">
    <location>
        <begin position="85"/>
        <end position="105"/>
    </location>
</feature>
<dbReference type="Gene3D" id="3.30.40.10">
    <property type="entry name" value="Zinc/RING finger domain, C3HC4 (zinc finger)"/>
    <property type="match status" value="1"/>
</dbReference>
<dbReference type="AlphaFoldDB" id="A0AAV0G151"/>
<dbReference type="Pfam" id="PF13920">
    <property type="entry name" value="zf-C3HC4_3"/>
    <property type="match status" value="1"/>
</dbReference>
<keyword evidence="1" id="KW-0863">Zinc-finger</keyword>
<accession>A0AAV0G151</accession>
<feature type="compositionally biased region" description="Basic and acidic residues" evidence="2">
    <location>
        <begin position="419"/>
        <end position="432"/>
    </location>
</feature>
<proteinExistence type="predicted"/>
<evidence type="ECO:0000256" key="2">
    <source>
        <dbReference type="SAM" id="MobiDB-lite"/>
    </source>
</evidence>
<evidence type="ECO:0000313" key="5">
    <source>
        <dbReference type="Proteomes" id="UP001152523"/>
    </source>
</evidence>
<protein>
    <recommendedName>
        <fullName evidence="3">RING-type domain-containing protein</fullName>
    </recommendedName>
</protein>
<dbReference type="InterPro" id="IPR001841">
    <property type="entry name" value="Znf_RING"/>
</dbReference>
<organism evidence="4 5">
    <name type="scientific">Cuscuta epithymum</name>
    <dbReference type="NCBI Taxonomy" id="186058"/>
    <lineage>
        <taxon>Eukaryota</taxon>
        <taxon>Viridiplantae</taxon>
        <taxon>Streptophyta</taxon>
        <taxon>Embryophyta</taxon>
        <taxon>Tracheophyta</taxon>
        <taxon>Spermatophyta</taxon>
        <taxon>Magnoliopsida</taxon>
        <taxon>eudicotyledons</taxon>
        <taxon>Gunneridae</taxon>
        <taxon>Pentapetalae</taxon>
        <taxon>asterids</taxon>
        <taxon>lamiids</taxon>
        <taxon>Solanales</taxon>
        <taxon>Convolvulaceae</taxon>
        <taxon>Cuscuteae</taxon>
        <taxon>Cuscuta</taxon>
        <taxon>Cuscuta subgen. Cuscuta</taxon>
    </lineage>
</organism>